<accession>A0A6L2ZM99</accession>
<dbReference type="Proteomes" id="UP000504714">
    <property type="component" value="Unassembled WGS sequence"/>
</dbReference>
<reference evidence="1 2" key="1">
    <citation type="submission" date="2020-06" db="EMBL/GenBank/DDBJ databases">
        <title>The genome sequence of Candidatus Regiella insecticola strain Tut.</title>
        <authorList>
            <person name="Nikoh N."/>
            <person name="Tsuchida T."/>
            <person name="Koga R."/>
            <person name="Oshima K."/>
            <person name="Hattori M."/>
            <person name="Fukatsu T."/>
        </authorList>
    </citation>
    <scope>NUCLEOTIDE SEQUENCE [LARGE SCALE GENOMIC DNA]</scope>
    <source>
        <strain evidence="1 2">Tut</strain>
    </source>
</reference>
<dbReference type="EMBL" id="BLXO01000001">
    <property type="protein sequence ID" value="GFN45328.1"/>
    <property type="molecule type" value="Genomic_DNA"/>
</dbReference>
<gene>
    <name evidence="1" type="ORF">RINTU1_04230</name>
</gene>
<evidence type="ECO:0000313" key="2">
    <source>
        <dbReference type="Proteomes" id="UP000504714"/>
    </source>
</evidence>
<sequence>MSINGLKQKPFAESANVISIPCFLHLYFKSIYTAYAI</sequence>
<dbReference type="AlphaFoldDB" id="A0A6L2ZM99"/>
<comment type="caution">
    <text evidence="1">The sequence shown here is derived from an EMBL/GenBank/DDBJ whole genome shotgun (WGS) entry which is preliminary data.</text>
</comment>
<proteinExistence type="predicted"/>
<organism evidence="1 2">
    <name type="scientific">Candidatus Regiella insecticola</name>
    <dbReference type="NCBI Taxonomy" id="138073"/>
    <lineage>
        <taxon>Bacteria</taxon>
        <taxon>Pseudomonadati</taxon>
        <taxon>Pseudomonadota</taxon>
        <taxon>Gammaproteobacteria</taxon>
        <taxon>Enterobacterales</taxon>
        <taxon>Enterobacteriaceae</taxon>
        <taxon>aphid secondary symbionts</taxon>
        <taxon>Candidatus Regiella</taxon>
    </lineage>
</organism>
<name>A0A6L2ZM99_9ENTR</name>
<protein>
    <submittedName>
        <fullName evidence="1">Uncharacterized protein</fullName>
    </submittedName>
</protein>
<evidence type="ECO:0000313" key="1">
    <source>
        <dbReference type="EMBL" id="GFN45328.1"/>
    </source>
</evidence>